<comment type="caution">
    <text evidence="1">The sequence shown here is derived from an EMBL/GenBank/DDBJ whole genome shotgun (WGS) entry which is preliminary data.</text>
</comment>
<keyword evidence="2" id="KW-1185">Reference proteome</keyword>
<reference evidence="1 2" key="1">
    <citation type="journal article" date="2014" name="Genome Biol. Evol.">
        <title>The genome of the myxosporean Thelohanellus kitauei shows adaptations to nutrient acquisition within its fish host.</title>
        <authorList>
            <person name="Yang Y."/>
            <person name="Xiong J."/>
            <person name="Zhou Z."/>
            <person name="Huo F."/>
            <person name="Miao W."/>
            <person name="Ran C."/>
            <person name="Liu Y."/>
            <person name="Zhang J."/>
            <person name="Feng J."/>
            <person name="Wang M."/>
            <person name="Wang M."/>
            <person name="Wang L."/>
            <person name="Yao B."/>
        </authorList>
    </citation>
    <scope>NUCLEOTIDE SEQUENCE [LARGE SCALE GENOMIC DNA]</scope>
    <source>
        <strain evidence="1">Wuqing</strain>
    </source>
</reference>
<dbReference type="GO" id="GO:0031267">
    <property type="term" value="F:small GTPase binding"/>
    <property type="evidence" value="ECO:0007669"/>
    <property type="project" value="TreeGrafter"/>
</dbReference>
<dbReference type="PANTHER" id="PTHR45653">
    <property type="entry name" value="DEDICATOR OF CYTOKINESIS"/>
    <property type="match status" value="1"/>
</dbReference>
<accession>A0A0C2IG90</accession>
<dbReference type="OrthoDB" id="18896at2759"/>
<dbReference type="EMBL" id="JWZT01004328">
    <property type="protein sequence ID" value="KII64324.1"/>
    <property type="molecule type" value="Genomic_DNA"/>
</dbReference>
<evidence type="ECO:0000313" key="1">
    <source>
        <dbReference type="EMBL" id="KII64324.1"/>
    </source>
</evidence>
<organism evidence="1 2">
    <name type="scientific">Thelohanellus kitauei</name>
    <name type="common">Myxosporean</name>
    <dbReference type="NCBI Taxonomy" id="669202"/>
    <lineage>
        <taxon>Eukaryota</taxon>
        <taxon>Metazoa</taxon>
        <taxon>Cnidaria</taxon>
        <taxon>Myxozoa</taxon>
        <taxon>Myxosporea</taxon>
        <taxon>Bivalvulida</taxon>
        <taxon>Platysporina</taxon>
        <taxon>Myxobolidae</taxon>
        <taxon>Thelohanellus</taxon>
    </lineage>
</organism>
<name>A0A0C2IG90_THEKT</name>
<dbReference type="Proteomes" id="UP000031668">
    <property type="component" value="Unassembled WGS sequence"/>
</dbReference>
<proteinExistence type="predicted"/>
<protein>
    <submittedName>
        <fullName evidence="1">Uncharacterized protein</fullName>
    </submittedName>
</protein>
<dbReference type="GO" id="GO:0005737">
    <property type="term" value="C:cytoplasm"/>
    <property type="evidence" value="ECO:0007669"/>
    <property type="project" value="TreeGrafter"/>
</dbReference>
<dbReference type="InterPro" id="IPR026791">
    <property type="entry name" value="DOCK"/>
</dbReference>
<dbReference type="GO" id="GO:0007264">
    <property type="term" value="P:small GTPase-mediated signal transduction"/>
    <property type="evidence" value="ECO:0007669"/>
    <property type="project" value="InterPro"/>
</dbReference>
<dbReference type="GO" id="GO:0005085">
    <property type="term" value="F:guanyl-nucleotide exchange factor activity"/>
    <property type="evidence" value="ECO:0007669"/>
    <property type="project" value="InterPro"/>
</dbReference>
<dbReference type="GO" id="GO:0005886">
    <property type="term" value="C:plasma membrane"/>
    <property type="evidence" value="ECO:0007669"/>
    <property type="project" value="TreeGrafter"/>
</dbReference>
<sequence length="246" mass="28403">MWQKTSPSEKIGTVNYKWVPTYPQNTDLVLEIGTRIYLASKNIGWYHAVVKHRSSYMHFTIPCSYVKIIPPGEKPSKKNKYVYYEKNIHCQLIYSALNEWVNSLKNSITDLPINRLVYLVTELMNTRNNIKDPYFEPNITEIVNQINEGNRMFSLEYIPVYNNQILDIATADLVQIFESHSDDNPISSAVKPLRDASRKTDNLVSKKPVENYHHLYVSLRSASCGVNDPTLWVCGIYDADNDTYIT</sequence>
<dbReference type="PANTHER" id="PTHR45653:SF10">
    <property type="entry name" value="MYOBLAST CITY, ISOFORM B"/>
    <property type="match status" value="1"/>
</dbReference>
<evidence type="ECO:0000313" key="2">
    <source>
        <dbReference type="Proteomes" id="UP000031668"/>
    </source>
</evidence>
<dbReference type="AlphaFoldDB" id="A0A0C2IG90"/>
<gene>
    <name evidence="1" type="ORF">RF11_01128</name>
</gene>